<keyword evidence="2" id="KW-1185">Reference proteome</keyword>
<evidence type="ECO:0000313" key="4">
    <source>
        <dbReference type="RefSeq" id="XP_029120529.1"/>
    </source>
</evidence>
<dbReference type="OrthoDB" id="10467199at2759"/>
<dbReference type="RefSeq" id="XP_029120530.1">
    <property type="nucleotide sequence ID" value="XM_029264697.1"/>
</dbReference>
<evidence type="ECO:0000256" key="1">
    <source>
        <dbReference type="SAM" id="MobiDB-lite"/>
    </source>
</evidence>
<sequence>MGDVQLPLRLSTSYYIAVSTSSVGEVISPTSNAPLFTFTKPTFKFFRLPNFTKVRRRHGTKDGNAEKVAVSPNWPFFRVVKSRRSETCSPSLSQDSLSSSSVNNNEGDGMESVASQKSPSEKSSPVSSISPLSVLSRMLFIEKEANMMEKSNENGGKKVRRDSLESLMSWNDAPKLSSVEGEKEMKWDISESSARYDHQLPRSTPSNVKDIIHEDDDELFELEITKSESSSIYGDQSTSLRRSIGSDILKAEADNAVENSSEQIQGDDFRLCDDHDGNNKKTITCRRDNPYFVLRLLERFSVSSPLVLFIFMGKMSGAIGLSQGSMLWMDLKKRILLLAASQMRWAGKMNLRVKQVVKQRVSGGEVELWKKNILMGRRCRVLELEDSGERQVAAKDATDVHMNLDGDEAMAEGFSLHELMEAAAEAPVFNWTSKEARSF</sequence>
<dbReference type="RefSeq" id="XP_029120529.1">
    <property type="nucleotide sequence ID" value="XM_029264696.1"/>
</dbReference>
<feature type="region of interest" description="Disordered" evidence="1">
    <location>
        <begin position="88"/>
        <end position="129"/>
    </location>
</feature>
<accession>A0A8N4F3K5</accession>
<feature type="compositionally biased region" description="Low complexity" evidence="1">
    <location>
        <begin position="89"/>
        <end position="101"/>
    </location>
</feature>
<evidence type="ECO:0000313" key="5">
    <source>
        <dbReference type="RefSeq" id="XP_029120530.1"/>
    </source>
</evidence>
<organism evidence="2 3">
    <name type="scientific">Elaeis guineensis var. tenera</name>
    <name type="common">Oil palm</name>
    <dbReference type="NCBI Taxonomy" id="51953"/>
    <lineage>
        <taxon>Eukaryota</taxon>
        <taxon>Viridiplantae</taxon>
        <taxon>Streptophyta</taxon>
        <taxon>Embryophyta</taxon>
        <taxon>Tracheophyta</taxon>
        <taxon>Spermatophyta</taxon>
        <taxon>Magnoliopsida</taxon>
        <taxon>Liliopsida</taxon>
        <taxon>Arecaceae</taxon>
        <taxon>Arecoideae</taxon>
        <taxon>Cocoseae</taxon>
        <taxon>Elaeidinae</taxon>
        <taxon>Elaeis</taxon>
    </lineage>
</organism>
<gene>
    <name evidence="3 4 5" type="primary">LOC114914201</name>
</gene>
<dbReference type="Proteomes" id="UP000504607">
    <property type="component" value="Chromosome 5"/>
</dbReference>
<dbReference type="RefSeq" id="XP_029120528.1">
    <property type="nucleotide sequence ID" value="XM_029264695.1"/>
</dbReference>
<reference evidence="3 4" key="1">
    <citation type="submission" date="2025-04" db="UniProtKB">
        <authorList>
            <consortium name="RefSeq"/>
        </authorList>
    </citation>
    <scope>IDENTIFICATION</scope>
</reference>
<evidence type="ECO:0000313" key="3">
    <source>
        <dbReference type="RefSeq" id="XP_029120528.1"/>
    </source>
</evidence>
<proteinExistence type="predicted"/>
<name>A0A8N4F3K5_ELAGV</name>
<protein>
    <submittedName>
        <fullName evidence="3 4">Uncharacterized protein LOC114914201</fullName>
    </submittedName>
</protein>
<feature type="compositionally biased region" description="Low complexity" evidence="1">
    <location>
        <begin position="112"/>
        <end position="129"/>
    </location>
</feature>
<evidence type="ECO:0000313" key="2">
    <source>
        <dbReference type="Proteomes" id="UP000504607"/>
    </source>
</evidence>
<dbReference type="AlphaFoldDB" id="A0A8N4F3K5"/>